<feature type="transmembrane region" description="Helical" evidence="6">
    <location>
        <begin position="353"/>
        <end position="372"/>
    </location>
</feature>
<dbReference type="GO" id="GO:0005886">
    <property type="term" value="C:plasma membrane"/>
    <property type="evidence" value="ECO:0007669"/>
    <property type="project" value="TreeGrafter"/>
</dbReference>
<dbReference type="PANTHER" id="PTHR23502:SF36">
    <property type="entry name" value="MEMBRANE TRANSPORTER"/>
    <property type="match status" value="1"/>
</dbReference>
<dbReference type="CDD" id="cd17323">
    <property type="entry name" value="MFS_Tpo1_MDR_like"/>
    <property type="match status" value="1"/>
</dbReference>
<dbReference type="InterPro" id="IPR036259">
    <property type="entry name" value="MFS_trans_sf"/>
</dbReference>
<gene>
    <name evidence="8" type="ORF">BCV70DRAFT_159606</name>
</gene>
<feature type="transmembrane region" description="Helical" evidence="6">
    <location>
        <begin position="236"/>
        <end position="256"/>
    </location>
</feature>
<evidence type="ECO:0000313" key="9">
    <source>
        <dbReference type="Proteomes" id="UP000246740"/>
    </source>
</evidence>
<feature type="transmembrane region" description="Helical" evidence="6">
    <location>
        <begin position="418"/>
        <end position="440"/>
    </location>
</feature>
<dbReference type="Pfam" id="PF07690">
    <property type="entry name" value="MFS_1"/>
    <property type="match status" value="1"/>
</dbReference>
<feature type="transmembrane region" description="Helical" evidence="6">
    <location>
        <begin position="84"/>
        <end position="102"/>
    </location>
</feature>
<evidence type="ECO:0000256" key="6">
    <source>
        <dbReference type="SAM" id="Phobius"/>
    </source>
</evidence>
<dbReference type="Gene3D" id="1.20.1250.20">
    <property type="entry name" value="MFS general substrate transporter like domains"/>
    <property type="match status" value="1"/>
</dbReference>
<proteinExistence type="predicted"/>
<evidence type="ECO:0000259" key="7">
    <source>
        <dbReference type="PROSITE" id="PS50850"/>
    </source>
</evidence>
<organism evidence="8 9">
    <name type="scientific">Testicularia cyperi</name>
    <dbReference type="NCBI Taxonomy" id="1882483"/>
    <lineage>
        <taxon>Eukaryota</taxon>
        <taxon>Fungi</taxon>
        <taxon>Dikarya</taxon>
        <taxon>Basidiomycota</taxon>
        <taxon>Ustilaginomycotina</taxon>
        <taxon>Ustilaginomycetes</taxon>
        <taxon>Ustilaginales</taxon>
        <taxon>Anthracoideaceae</taxon>
        <taxon>Testicularia</taxon>
    </lineage>
</organism>
<evidence type="ECO:0000256" key="4">
    <source>
        <dbReference type="ARBA" id="ARBA00023136"/>
    </source>
</evidence>
<protein>
    <submittedName>
        <fullName evidence="8">MFS general substrate transporter</fullName>
    </submittedName>
</protein>
<dbReference type="Proteomes" id="UP000246740">
    <property type="component" value="Unassembled WGS sequence"/>
</dbReference>
<feature type="transmembrane region" description="Helical" evidence="6">
    <location>
        <begin position="122"/>
        <end position="141"/>
    </location>
</feature>
<keyword evidence="2 6" id="KW-0812">Transmembrane</keyword>
<dbReference type="STRING" id="1882483.A0A317XRZ8"/>
<dbReference type="AlphaFoldDB" id="A0A317XRZ8"/>
<keyword evidence="4 6" id="KW-0472">Membrane</keyword>
<dbReference type="InterPro" id="IPR020846">
    <property type="entry name" value="MFS_dom"/>
</dbReference>
<dbReference type="EMBL" id="KZ819191">
    <property type="protein sequence ID" value="PWZ01096.1"/>
    <property type="molecule type" value="Genomic_DNA"/>
</dbReference>
<feature type="transmembrane region" description="Helical" evidence="6">
    <location>
        <begin position="393"/>
        <end position="412"/>
    </location>
</feature>
<dbReference type="OrthoDB" id="5376138at2759"/>
<accession>A0A317XRZ8</accession>
<feature type="transmembrane region" description="Helical" evidence="6">
    <location>
        <begin position="452"/>
        <end position="474"/>
    </location>
</feature>
<feature type="region of interest" description="Disordered" evidence="5">
    <location>
        <begin position="1"/>
        <end position="50"/>
    </location>
</feature>
<feature type="transmembrane region" description="Helical" evidence="6">
    <location>
        <begin position="486"/>
        <end position="506"/>
    </location>
</feature>
<dbReference type="SUPFAM" id="SSF103473">
    <property type="entry name" value="MFS general substrate transporter"/>
    <property type="match status" value="1"/>
</dbReference>
<dbReference type="PROSITE" id="PS50850">
    <property type="entry name" value="MFS"/>
    <property type="match status" value="1"/>
</dbReference>
<feature type="transmembrane region" description="Helical" evidence="6">
    <location>
        <begin position="314"/>
        <end position="333"/>
    </location>
</feature>
<evidence type="ECO:0000256" key="5">
    <source>
        <dbReference type="SAM" id="MobiDB-lite"/>
    </source>
</evidence>
<evidence type="ECO:0000256" key="1">
    <source>
        <dbReference type="ARBA" id="ARBA00004141"/>
    </source>
</evidence>
<feature type="region of interest" description="Disordered" evidence="5">
    <location>
        <begin position="536"/>
        <end position="567"/>
    </location>
</feature>
<comment type="subcellular location">
    <subcellularLocation>
        <location evidence="1">Membrane</location>
        <topology evidence="1">Multi-pass membrane protein</topology>
    </subcellularLocation>
</comment>
<dbReference type="FunFam" id="1.20.1250.20:FF:000082">
    <property type="entry name" value="MFS multidrug transporter, putative"/>
    <property type="match status" value="1"/>
</dbReference>
<feature type="domain" description="Major facilitator superfamily (MFS) profile" evidence="7">
    <location>
        <begin position="83"/>
        <end position="513"/>
    </location>
</feature>
<keyword evidence="3 6" id="KW-1133">Transmembrane helix</keyword>
<evidence type="ECO:0000256" key="3">
    <source>
        <dbReference type="ARBA" id="ARBA00022989"/>
    </source>
</evidence>
<dbReference type="InterPro" id="IPR011701">
    <property type="entry name" value="MFS"/>
</dbReference>
<feature type="transmembrane region" description="Helical" evidence="6">
    <location>
        <begin position="153"/>
        <end position="180"/>
    </location>
</feature>
<feature type="compositionally biased region" description="Basic and acidic residues" evidence="5">
    <location>
        <begin position="21"/>
        <end position="39"/>
    </location>
</feature>
<sequence>MAAPHDSPLRDVESQSIDTHVGLDPDASEHVPSDSHDNEAPQTRAAEEQVQVTKNDIDDPFCVNFEHNDPHDPRMYPTWRKIQICLVTTAQLMWVTVISSIYSFGAHPVAEEFGISDTKARIAAAVFLFGLGIGPVVAAPLSEDFGRVPVMVVAMALVGITQIPCALAPNIAVLIVFRFLGGVFGAASYNAVGTVSDLWGPDEQGWGVNTFTIAAEAGTLGPVIGGYVVQYAGWRWTFGVSGIVTAFLLVVFFLTVPETRAGVILTRRATMLRKQHNEPRYFTLHEKQRAQHTVSALAKEMIGRPLFMLFTEPIVFWFALFDGVNYAVIYIFLEAYPLVFEQYGFNLGQQGLTFLGLGVGFLIAFGLYYFQMKWEAHAGTRRPDGQPTPEDRLLWGIPGGFLFPISLFFFAWTSYPPVPWIVPVIAGATFGISSHILFLLVSDYTVNAYSIYAASAIAAQSFLREFLAGSFTLAAEPMYARLGNQWASTLLAFIGLILSVIPVIFFKFGPIIRARSSFAQELQRVEQEQKEYRNKLASRATTLNEPASAAGTANKEKLASTDPGQQA</sequence>
<keyword evidence="9" id="KW-1185">Reference proteome</keyword>
<reference evidence="8 9" key="1">
    <citation type="journal article" date="2018" name="Mol. Biol. Evol.">
        <title>Broad Genomic Sampling Reveals a Smut Pathogenic Ancestry of the Fungal Clade Ustilaginomycotina.</title>
        <authorList>
            <person name="Kijpornyongpan T."/>
            <person name="Mondo S.J."/>
            <person name="Barry K."/>
            <person name="Sandor L."/>
            <person name="Lee J."/>
            <person name="Lipzen A."/>
            <person name="Pangilinan J."/>
            <person name="LaButti K."/>
            <person name="Hainaut M."/>
            <person name="Henrissat B."/>
            <person name="Grigoriev I.V."/>
            <person name="Spatafora J.W."/>
            <person name="Aime M.C."/>
        </authorList>
    </citation>
    <scope>NUCLEOTIDE SEQUENCE [LARGE SCALE GENOMIC DNA]</scope>
    <source>
        <strain evidence="8 9">MCA 3645</strain>
    </source>
</reference>
<dbReference type="GO" id="GO:0022857">
    <property type="term" value="F:transmembrane transporter activity"/>
    <property type="evidence" value="ECO:0007669"/>
    <property type="project" value="InterPro"/>
</dbReference>
<evidence type="ECO:0000256" key="2">
    <source>
        <dbReference type="ARBA" id="ARBA00022692"/>
    </source>
</evidence>
<dbReference type="InParanoid" id="A0A317XRZ8"/>
<evidence type="ECO:0000313" key="8">
    <source>
        <dbReference type="EMBL" id="PWZ01096.1"/>
    </source>
</evidence>
<dbReference type="PANTHER" id="PTHR23502">
    <property type="entry name" value="MAJOR FACILITATOR SUPERFAMILY"/>
    <property type="match status" value="1"/>
</dbReference>
<name>A0A317XRZ8_9BASI</name>